<dbReference type="Proteomes" id="UP000023152">
    <property type="component" value="Unassembled WGS sequence"/>
</dbReference>
<evidence type="ECO:0000256" key="2">
    <source>
        <dbReference type="ARBA" id="ARBA00007104"/>
    </source>
</evidence>
<comment type="caution">
    <text evidence="12">The sequence shown here is derived from an EMBL/GenBank/DDBJ whole genome shotgun (WGS) entry which is preliminary data.</text>
</comment>
<keyword evidence="6 9" id="KW-0472">Membrane</keyword>
<sequence length="213" mass="24509">MNLIPWVLGYLFVTLYHNSCSLGKPLYVEVGPGKEECFYERYEVAEAIEFLYIVRRGGQHDIEIKLYDPADRVMEVKKTSKYDRFRYPSAPTTGVYKICFNNGMSRWTSKLAGIELLGNHKVDSEHYTNLAKQSNVGKIVDDIVNVGRKIEEIEEMQEVSIDMEEAFWEAVMAGNSTIAYMTMIEATILIFISIFQIRQIRMWFKGGKEGFGV</sequence>
<evidence type="ECO:0000256" key="5">
    <source>
        <dbReference type="ARBA" id="ARBA00022989"/>
    </source>
</evidence>
<dbReference type="SMART" id="SM01190">
    <property type="entry name" value="EMP24_GP25L"/>
    <property type="match status" value="1"/>
</dbReference>
<evidence type="ECO:0000313" key="12">
    <source>
        <dbReference type="EMBL" id="ETO00708.1"/>
    </source>
</evidence>
<keyword evidence="13" id="KW-1185">Reference proteome</keyword>
<feature type="domain" description="GOLD" evidence="11">
    <location>
        <begin position="35"/>
        <end position="122"/>
    </location>
</feature>
<evidence type="ECO:0000313" key="13">
    <source>
        <dbReference type="Proteomes" id="UP000023152"/>
    </source>
</evidence>
<evidence type="ECO:0000256" key="9">
    <source>
        <dbReference type="SAM" id="Phobius"/>
    </source>
</evidence>
<dbReference type="InterPro" id="IPR009038">
    <property type="entry name" value="GOLD_dom"/>
</dbReference>
<dbReference type="InterPro" id="IPR015720">
    <property type="entry name" value="Emp24-like"/>
</dbReference>
<keyword evidence="3 8" id="KW-0812">Transmembrane</keyword>
<feature type="chain" id="PRO_5004974701" description="GOLD domain-containing protein" evidence="10">
    <location>
        <begin position="24"/>
        <end position="213"/>
    </location>
</feature>
<feature type="signal peptide" evidence="10">
    <location>
        <begin position="1"/>
        <end position="23"/>
    </location>
</feature>
<dbReference type="Pfam" id="PF01105">
    <property type="entry name" value="EMP24_GP25L"/>
    <property type="match status" value="1"/>
</dbReference>
<dbReference type="OrthoDB" id="5976732at2759"/>
<dbReference type="AlphaFoldDB" id="X6LFD4"/>
<dbReference type="PANTHER" id="PTHR22811">
    <property type="entry name" value="TRANSMEMBRANE EMP24 DOMAIN-CONTAINING PROTEIN"/>
    <property type="match status" value="1"/>
</dbReference>
<dbReference type="GO" id="GO:0012505">
    <property type="term" value="C:endomembrane system"/>
    <property type="evidence" value="ECO:0007669"/>
    <property type="project" value="UniProtKB-SubCell"/>
</dbReference>
<keyword evidence="4 10" id="KW-0732">Signal</keyword>
<evidence type="ECO:0000259" key="11">
    <source>
        <dbReference type="PROSITE" id="PS50866"/>
    </source>
</evidence>
<accession>X6LFD4</accession>
<dbReference type="EMBL" id="ASPP01040213">
    <property type="protein sequence ID" value="ETO00708.1"/>
    <property type="molecule type" value="Genomic_DNA"/>
</dbReference>
<evidence type="ECO:0000256" key="3">
    <source>
        <dbReference type="ARBA" id="ARBA00022692"/>
    </source>
</evidence>
<feature type="transmembrane region" description="Helical" evidence="9">
    <location>
        <begin position="178"/>
        <end position="197"/>
    </location>
</feature>
<comment type="subcellular location">
    <subcellularLocation>
        <location evidence="7">Endomembrane system</location>
        <topology evidence="7">Single-pass membrane protein</topology>
    </subcellularLocation>
    <subcellularLocation>
        <location evidence="1 8">Membrane</location>
        <topology evidence="1 8">Single-pass type I membrane protein</topology>
    </subcellularLocation>
</comment>
<organism evidence="12 13">
    <name type="scientific">Reticulomyxa filosa</name>
    <dbReference type="NCBI Taxonomy" id="46433"/>
    <lineage>
        <taxon>Eukaryota</taxon>
        <taxon>Sar</taxon>
        <taxon>Rhizaria</taxon>
        <taxon>Retaria</taxon>
        <taxon>Foraminifera</taxon>
        <taxon>Monothalamids</taxon>
        <taxon>Reticulomyxidae</taxon>
        <taxon>Reticulomyxa</taxon>
    </lineage>
</organism>
<gene>
    <name evidence="12" type="ORF">RFI_36732</name>
</gene>
<dbReference type="GO" id="GO:0016020">
    <property type="term" value="C:membrane"/>
    <property type="evidence" value="ECO:0007669"/>
    <property type="project" value="UniProtKB-SubCell"/>
</dbReference>
<evidence type="ECO:0000256" key="1">
    <source>
        <dbReference type="ARBA" id="ARBA00004479"/>
    </source>
</evidence>
<evidence type="ECO:0000256" key="7">
    <source>
        <dbReference type="ARBA" id="ARBA00037847"/>
    </source>
</evidence>
<dbReference type="SUPFAM" id="SSF101576">
    <property type="entry name" value="Supernatant protein factor (SPF), C-terminal domain"/>
    <property type="match status" value="1"/>
</dbReference>
<name>X6LFD4_RETFI</name>
<reference evidence="12 13" key="1">
    <citation type="journal article" date="2013" name="Curr. Biol.">
        <title>The Genome of the Foraminiferan Reticulomyxa filosa.</title>
        <authorList>
            <person name="Glockner G."/>
            <person name="Hulsmann N."/>
            <person name="Schleicher M."/>
            <person name="Noegel A.A."/>
            <person name="Eichinger L."/>
            <person name="Gallinger C."/>
            <person name="Pawlowski J."/>
            <person name="Sierra R."/>
            <person name="Euteneuer U."/>
            <person name="Pillet L."/>
            <person name="Moustafa A."/>
            <person name="Platzer M."/>
            <person name="Groth M."/>
            <person name="Szafranski K."/>
            <person name="Schliwa M."/>
        </authorList>
    </citation>
    <scope>NUCLEOTIDE SEQUENCE [LARGE SCALE GENOMIC DNA]</scope>
</reference>
<keyword evidence="5 9" id="KW-1133">Transmembrane helix</keyword>
<evidence type="ECO:0000256" key="10">
    <source>
        <dbReference type="SAM" id="SignalP"/>
    </source>
</evidence>
<evidence type="ECO:0000256" key="8">
    <source>
        <dbReference type="RuleBase" id="RU003827"/>
    </source>
</evidence>
<proteinExistence type="inferred from homology"/>
<comment type="similarity">
    <text evidence="2 8">Belongs to the EMP24/GP25L family.</text>
</comment>
<evidence type="ECO:0000256" key="4">
    <source>
        <dbReference type="ARBA" id="ARBA00022729"/>
    </source>
</evidence>
<dbReference type="InterPro" id="IPR036598">
    <property type="entry name" value="GOLD_dom_sf"/>
</dbReference>
<dbReference type="PROSITE" id="PS50866">
    <property type="entry name" value="GOLD"/>
    <property type="match status" value="1"/>
</dbReference>
<evidence type="ECO:0000256" key="6">
    <source>
        <dbReference type="ARBA" id="ARBA00023136"/>
    </source>
</evidence>
<protein>
    <recommendedName>
        <fullName evidence="11">GOLD domain-containing protein</fullName>
    </recommendedName>
</protein>